<protein>
    <submittedName>
        <fullName evidence="1">Uncharacterized protein</fullName>
    </submittedName>
</protein>
<reference evidence="2" key="1">
    <citation type="journal article" date="2004" name="J. Bacteriol.">
        <title>An evolutionary hot spot: the pNGR234b replicon of Rhizobium sp. strain NGR234.</title>
        <authorList>
            <person name="Streit W.R."/>
            <person name="Schmitz R.A."/>
            <person name="Perret X."/>
            <person name="Staehelin C."/>
            <person name="Deakin W.J."/>
            <person name="Raasch C."/>
            <person name="Liesegang H."/>
            <person name="Broughton W.J."/>
        </authorList>
    </citation>
    <scope>NUCLEOTIDE SEQUENCE [LARGE SCALE GENOMIC DNA]</scope>
    <source>
        <strain evidence="2">NBRC 101917 / NGR234</strain>
    </source>
</reference>
<dbReference type="KEGG" id="rhi:NGR_b08410"/>
<keyword evidence="1" id="KW-0614">Plasmid</keyword>
<sequence>MTFKPSAASVFSFAVISIGLVVPSDAHQASTGWTYPPACCRGTDIGGDCDAIPSSDVSKGRRGFSVILRPGDHHLITRRHNFFIPYGDEIPSGDGNYHICLHPTEDNVNCFFAPPDNV</sequence>
<evidence type="ECO:0000313" key="1">
    <source>
        <dbReference type="EMBL" id="ACP22297.1"/>
    </source>
</evidence>
<evidence type="ECO:0000313" key="2">
    <source>
        <dbReference type="Proteomes" id="UP000001054"/>
    </source>
</evidence>
<gene>
    <name evidence="1" type="ordered locus">NGR_b08410</name>
</gene>
<accession>C3KQD9</accession>
<dbReference type="HOGENOM" id="CLU_146058_0_0_5"/>
<proteinExistence type="predicted"/>
<dbReference type="RefSeq" id="WP_015886958.1">
    <property type="nucleotide sequence ID" value="NC_012586.1"/>
</dbReference>
<keyword evidence="2" id="KW-1185">Reference proteome</keyword>
<reference evidence="1 2" key="2">
    <citation type="journal article" date="2009" name="Appl. Environ. Microbiol.">
        <title>Rhizobium sp. strain NGR234 possesses a remarkable number of secretion systems.</title>
        <authorList>
            <person name="Schmeisser C."/>
            <person name="Liesegang H."/>
            <person name="Krysciak D."/>
            <person name="Bakkou N."/>
            <person name="Le Quere A."/>
            <person name="Wollherr A."/>
            <person name="Heinemeyer I."/>
            <person name="Morgenstern B."/>
            <person name="Pommerening-Roeser A."/>
            <person name="Flores M."/>
            <person name="Palacios R."/>
            <person name="Brenner S."/>
            <person name="Gottschalk G."/>
            <person name="Schmitz R.A."/>
            <person name="Broughton W.J."/>
            <person name="Perret X."/>
            <person name="Strittmatter A.W."/>
            <person name="Streit W.R."/>
        </authorList>
    </citation>
    <scope>NUCLEOTIDE SEQUENCE [LARGE SCALE GENOMIC DNA]</scope>
    <source>
        <strain evidence="2">NBRC 101917 / NGR234</strain>
    </source>
</reference>
<name>C3KQD9_SINFN</name>
<dbReference type="AlphaFoldDB" id="C3KQD9"/>
<organism evidence="1 2">
    <name type="scientific">Sinorhizobium fredii (strain NBRC 101917 / NGR234)</name>
    <dbReference type="NCBI Taxonomy" id="394"/>
    <lineage>
        <taxon>Bacteria</taxon>
        <taxon>Pseudomonadati</taxon>
        <taxon>Pseudomonadota</taxon>
        <taxon>Alphaproteobacteria</taxon>
        <taxon>Hyphomicrobiales</taxon>
        <taxon>Rhizobiaceae</taxon>
        <taxon>Sinorhizobium/Ensifer group</taxon>
        <taxon>Sinorhizobium</taxon>
    </lineage>
</organism>
<dbReference type="Proteomes" id="UP000001054">
    <property type="component" value="Plasmid pNGR234b"/>
</dbReference>
<dbReference type="EMBL" id="CP000874">
    <property type="protein sequence ID" value="ACP22297.1"/>
    <property type="molecule type" value="Genomic_DNA"/>
</dbReference>
<dbReference type="OrthoDB" id="7871245at2"/>
<geneLocation type="plasmid" evidence="2">
    <name>sym pNGR234b</name>
</geneLocation>